<name>A0A0J6XXX1_COCIT</name>
<evidence type="ECO:0000256" key="1">
    <source>
        <dbReference type="SAM" id="MobiDB-lite"/>
    </source>
</evidence>
<dbReference type="EMBL" id="DS028093">
    <property type="protein sequence ID" value="KMP01076.1"/>
    <property type="molecule type" value="Genomic_DNA"/>
</dbReference>
<proteinExistence type="predicted"/>
<reference evidence="3" key="1">
    <citation type="journal article" date="2010" name="Genome Res.">
        <title>Population genomic sequencing of Coccidioides fungi reveals recent hybridization and transposon control.</title>
        <authorList>
            <person name="Neafsey D.E."/>
            <person name="Barker B.M."/>
            <person name="Sharpton T.J."/>
            <person name="Stajich J.E."/>
            <person name="Park D.J."/>
            <person name="Whiston E."/>
            <person name="Hung C.-Y."/>
            <person name="McMahan C."/>
            <person name="White J."/>
            <person name="Sykes S."/>
            <person name="Heiman D."/>
            <person name="Young S."/>
            <person name="Zeng Q."/>
            <person name="Abouelleil A."/>
            <person name="Aftuck L."/>
            <person name="Bessette D."/>
            <person name="Brown A."/>
            <person name="FitzGerald M."/>
            <person name="Lui A."/>
            <person name="Macdonald J.P."/>
            <person name="Priest M."/>
            <person name="Orbach M.J."/>
            <person name="Galgiani J.N."/>
            <person name="Kirkland T.N."/>
            <person name="Cole G.T."/>
            <person name="Birren B.W."/>
            <person name="Henn M.R."/>
            <person name="Taylor J.W."/>
            <person name="Rounsley S.D."/>
        </authorList>
    </citation>
    <scope>NUCLEOTIDE SEQUENCE [LARGE SCALE GENOMIC DNA]</scope>
    <source>
        <strain evidence="3">RMSCC 2394</strain>
    </source>
</reference>
<protein>
    <submittedName>
        <fullName evidence="2">Uncharacterized protein</fullName>
    </submittedName>
</protein>
<dbReference type="Proteomes" id="UP000054565">
    <property type="component" value="Unassembled WGS sequence"/>
</dbReference>
<evidence type="ECO:0000313" key="2">
    <source>
        <dbReference type="EMBL" id="KMP01076.1"/>
    </source>
</evidence>
<accession>A0A0J6XXX1</accession>
<evidence type="ECO:0000313" key="3">
    <source>
        <dbReference type="Proteomes" id="UP000054565"/>
    </source>
</evidence>
<organism evidence="2 3">
    <name type="scientific">Coccidioides immitis RMSCC 2394</name>
    <dbReference type="NCBI Taxonomy" id="404692"/>
    <lineage>
        <taxon>Eukaryota</taxon>
        <taxon>Fungi</taxon>
        <taxon>Dikarya</taxon>
        <taxon>Ascomycota</taxon>
        <taxon>Pezizomycotina</taxon>
        <taxon>Eurotiomycetes</taxon>
        <taxon>Eurotiomycetidae</taxon>
        <taxon>Onygenales</taxon>
        <taxon>Onygenaceae</taxon>
        <taxon>Coccidioides</taxon>
    </lineage>
</organism>
<sequence length="142" mass="16235">MEGAEGDFDLGARNTPARVPENHDDILRFQPREKDKKSKTRGSVLIRASVQPSLGYLWLSTCIVIFVYDLDELSLFPDHLISPEMLLLHAYRFRGPQRCHEDTSGGFAHGRWYVKDMEKEKKLSEQGLGRLKRECACRTAAL</sequence>
<dbReference type="AlphaFoldDB" id="A0A0J6XXX1"/>
<gene>
    <name evidence="2" type="ORF">CIRG_01216</name>
</gene>
<feature type="region of interest" description="Disordered" evidence="1">
    <location>
        <begin position="1"/>
        <end position="23"/>
    </location>
</feature>